<dbReference type="CDD" id="cd03424">
    <property type="entry name" value="NUDIX_ADPRase_Nudt5_UGPPase_Nudt14"/>
    <property type="match status" value="1"/>
</dbReference>
<dbReference type="PROSITE" id="PS51462">
    <property type="entry name" value="NUDIX"/>
    <property type="match status" value="1"/>
</dbReference>
<evidence type="ECO:0000256" key="3">
    <source>
        <dbReference type="ARBA" id="ARBA00007275"/>
    </source>
</evidence>
<keyword evidence="5 9" id="KW-0378">Hydrolase</keyword>
<comment type="catalytic activity">
    <reaction evidence="1">
        <text>GDP-alpha-D-mannose + H2O = alpha-D-mannose 1-phosphate + GMP + 2 H(+)</text>
        <dbReference type="Rhea" id="RHEA:27978"/>
        <dbReference type="ChEBI" id="CHEBI:15377"/>
        <dbReference type="ChEBI" id="CHEBI:15378"/>
        <dbReference type="ChEBI" id="CHEBI:57527"/>
        <dbReference type="ChEBI" id="CHEBI:58115"/>
        <dbReference type="ChEBI" id="CHEBI:58409"/>
    </reaction>
</comment>
<name>A0ABT7Y593_9VIBR</name>
<dbReference type="PANTHER" id="PTHR11839">
    <property type="entry name" value="UDP/ADP-SUGAR PYROPHOSPHATASE"/>
    <property type="match status" value="1"/>
</dbReference>
<comment type="similarity">
    <text evidence="3">Belongs to the Nudix hydrolase family. NudK subfamily.</text>
</comment>
<evidence type="ECO:0000313" key="10">
    <source>
        <dbReference type="Proteomes" id="UP001169719"/>
    </source>
</evidence>
<dbReference type="InterPro" id="IPR015797">
    <property type="entry name" value="NUDIX_hydrolase-like_dom_sf"/>
</dbReference>
<dbReference type="PROSITE" id="PS00893">
    <property type="entry name" value="NUDIX_BOX"/>
    <property type="match status" value="1"/>
</dbReference>
<evidence type="ECO:0000256" key="2">
    <source>
        <dbReference type="ARBA" id="ARBA00001946"/>
    </source>
</evidence>
<proteinExistence type="inferred from homology"/>
<evidence type="ECO:0000256" key="7">
    <source>
        <dbReference type="ARBA" id="ARBA00032272"/>
    </source>
</evidence>
<evidence type="ECO:0000256" key="1">
    <source>
        <dbReference type="ARBA" id="ARBA00000847"/>
    </source>
</evidence>
<organism evidence="9 10">
    <name type="scientific">Vibrio agarivorans</name>
    <dbReference type="NCBI Taxonomy" id="153622"/>
    <lineage>
        <taxon>Bacteria</taxon>
        <taxon>Pseudomonadati</taxon>
        <taxon>Pseudomonadota</taxon>
        <taxon>Gammaproteobacteria</taxon>
        <taxon>Vibrionales</taxon>
        <taxon>Vibrionaceae</taxon>
        <taxon>Vibrio</taxon>
    </lineage>
</organism>
<dbReference type="EMBL" id="JAUEOZ010000002">
    <property type="protein sequence ID" value="MDN2483223.1"/>
    <property type="molecule type" value="Genomic_DNA"/>
</dbReference>
<dbReference type="InterPro" id="IPR020084">
    <property type="entry name" value="NUDIX_hydrolase_CS"/>
</dbReference>
<feature type="domain" description="Nudix hydrolase" evidence="8">
    <location>
        <begin position="31"/>
        <end position="161"/>
    </location>
</feature>
<reference evidence="9" key="1">
    <citation type="submission" date="2024-05" db="EMBL/GenBank/DDBJ databases">
        <title>Genome Sequences of Four Agar- Degrading Marine Bacteria.</title>
        <authorList>
            <person name="Phillips E.K."/>
            <person name="Shaffer J.C."/>
            <person name="Henson M.W."/>
            <person name="Temperton B."/>
            <person name="Thrash C.J."/>
            <person name="Martin M.O."/>
        </authorList>
    </citation>
    <scope>NUCLEOTIDE SEQUENCE</scope>
    <source>
        <strain evidence="9">EKP203</strain>
    </source>
</reference>
<dbReference type="InterPro" id="IPR000086">
    <property type="entry name" value="NUDIX_hydrolase_dom"/>
</dbReference>
<comment type="cofactor">
    <cofactor evidence="2">
        <name>Mg(2+)</name>
        <dbReference type="ChEBI" id="CHEBI:18420"/>
    </cofactor>
</comment>
<dbReference type="PANTHER" id="PTHR11839:SF18">
    <property type="entry name" value="NUDIX HYDROLASE DOMAIN-CONTAINING PROTEIN"/>
    <property type="match status" value="1"/>
</dbReference>
<dbReference type="RefSeq" id="WP_289963280.1">
    <property type="nucleotide sequence ID" value="NZ_JAUEOZ010000002.1"/>
</dbReference>
<comment type="caution">
    <text evidence="9">The sequence shown here is derived from an EMBL/GenBank/DDBJ whole genome shotgun (WGS) entry which is preliminary data.</text>
</comment>
<dbReference type="GO" id="GO:0016787">
    <property type="term" value="F:hydrolase activity"/>
    <property type="evidence" value="ECO:0007669"/>
    <property type="project" value="UniProtKB-KW"/>
</dbReference>
<evidence type="ECO:0000313" key="9">
    <source>
        <dbReference type="EMBL" id="MDN2483223.1"/>
    </source>
</evidence>
<keyword evidence="10" id="KW-1185">Reference proteome</keyword>
<evidence type="ECO:0000256" key="5">
    <source>
        <dbReference type="ARBA" id="ARBA00022801"/>
    </source>
</evidence>
<evidence type="ECO:0000256" key="6">
    <source>
        <dbReference type="ARBA" id="ARBA00032162"/>
    </source>
</evidence>
<evidence type="ECO:0000259" key="8">
    <source>
        <dbReference type="PROSITE" id="PS51462"/>
    </source>
</evidence>
<dbReference type="Proteomes" id="UP001169719">
    <property type="component" value="Unassembled WGS sequence"/>
</dbReference>
<sequence length="172" mass="19026">MSQLIHQWKSIRLEEEKITLPNGKMITHTTIQHPGAAVILPITPSGDIVLVDQYRPSLKKWLLELPAGTLEIGECPRECAERELKEETGYVAKKLVELGQVTPLAGFCDEIQHLFVAIDVEKKSDADLDDDEVMSVTVKSLQEIQTAIIANELTDAKTIACISKAQLCGYLS</sequence>
<gene>
    <name evidence="9" type="ORF">QWJ08_17925</name>
</gene>
<evidence type="ECO:0000256" key="4">
    <source>
        <dbReference type="ARBA" id="ARBA00016377"/>
    </source>
</evidence>
<dbReference type="Pfam" id="PF00293">
    <property type="entry name" value="NUDIX"/>
    <property type="match status" value="1"/>
</dbReference>
<protein>
    <recommendedName>
        <fullName evidence="4">GDP-mannose pyrophosphatase</fullName>
    </recommendedName>
    <alternativeName>
        <fullName evidence="6">GDP-mannose hydrolase</fullName>
    </alternativeName>
    <alternativeName>
        <fullName evidence="7">GDPMK</fullName>
    </alternativeName>
</protein>
<dbReference type="Gene3D" id="3.90.79.10">
    <property type="entry name" value="Nucleoside Triphosphate Pyrophosphohydrolase"/>
    <property type="match status" value="1"/>
</dbReference>
<accession>A0ABT7Y593</accession>
<dbReference type="SUPFAM" id="SSF55811">
    <property type="entry name" value="Nudix"/>
    <property type="match status" value="1"/>
</dbReference>